<organism evidence="4 5">
    <name type="scientific">Enterococcus italicus (strain DSM 15952 / CCUG 50447 / LMG 22039 / TP 1.5)</name>
    <dbReference type="NCBI Taxonomy" id="888064"/>
    <lineage>
        <taxon>Bacteria</taxon>
        <taxon>Bacillati</taxon>
        <taxon>Bacillota</taxon>
        <taxon>Bacilli</taxon>
        <taxon>Lactobacillales</taxon>
        <taxon>Enterococcaceae</taxon>
        <taxon>Enterococcus</taxon>
    </lineage>
</organism>
<dbReference type="InterPro" id="IPR027417">
    <property type="entry name" value="P-loop_NTPase"/>
</dbReference>
<evidence type="ECO:0000259" key="3">
    <source>
        <dbReference type="PROSITE" id="PS50893"/>
    </source>
</evidence>
<dbReference type="CDD" id="cd03221">
    <property type="entry name" value="ABCF_EF-3"/>
    <property type="match status" value="2"/>
</dbReference>
<dbReference type="SMART" id="SM00382">
    <property type="entry name" value="AAA"/>
    <property type="match status" value="2"/>
</dbReference>
<feature type="domain" description="ABC transporter" evidence="3">
    <location>
        <begin position="320"/>
        <end position="510"/>
    </location>
</feature>
<evidence type="ECO:0000256" key="1">
    <source>
        <dbReference type="ARBA" id="ARBA00022741"/>
    </source>
</evidence>
<dbReference type="AlphaFoldDB" id="E6LEB6"/>
<dbReference type="PANTHER" id="PTHR42855:SF2">
    <property type="entry name" value="DRUG RESISTANCE ABC TRANSPORTER,ATP-BINDING PROTEIN"/>
    <property type="match status" value="1"/>
</dbReference>
<dbReference type="FunFam" id="3.40.50.300:FF:000011">
    <property type="entry name" value="Putative ABC transporter ATP-binding component"/>
    <property type="match status" value="1"/>
</dbReference>
<gene>
    <name evidence="4" type="ORF">HMPREF9088_0706</name>
</gene>
<dbReference type="PANTHER" id="PTHR42855">
    <property type="entry name" value="ABC TRANSPORTER ATP-BINDING SUBUNIT"/>
    <property type="match status" value="1"/>
</dbReference>
<dbReference type="GO" id="GO:0016887">
    <property type="term" value="F:ATP hydrolysis activity"/>
    <property type="evidence" value="ECO:0007669"/>
    <property type="project" value="InterPro"/>
</dbReference>
<name>E6LEB6_ENTI1</name>
<dbReference type="InterPro" id="IPR032781">
    <property type="entry name" value="ABC_tran_Xtn"/>
</dbReference>
<feature type="domain" description="ABC transporter" evidence="3">
    <location>
        <begin position="7"/>
        <end position="259"/>
    </location>
</feature>
<dbReference type="InterPro" id="IPR017871">
    <property type="entry name" value="ABC_transporter-like_CS"/>
</dbReference>
<keyword evidence="4" id="KW-0378">Hydrolase</keyword>
<dbReference type="eggNOG" id="COG0488">
    <property type="taxonomic scope" value="Bacteria"/>
</dbReference>
<evidence type="ECO:0000256" key="2">
    <source>
        <dbReference type="ARBA" id="ARBA00022840"/>
    </source>
</evidence>
<dbReference type="InterPro" id="IPR003439">
    <property type="entry name" value="ABC_transporter-like_ATP-bd"/>
</dbReference>
<accession>E6LEB6</accession>
<dbReference type="HOGENOM" id="CLU_000604_36_0_9"/>
<proteinExistence type="predicted"/>
<dbReference type="InterPro" id="IPR003593">
    <property type="entry name" value="AAA+_ATPase"/>
</dbReference>
<dbReference type="Pfam" id="PF12848">
    <property type="entry name" value="ABC_tran_Xtn"/>
    <property type="match status" value="1"/>
</dbReference>
<keyword evidence="1" id="KW-0547">Nucleotide-binding</keyword>
<dbReference type="InterPro" id="IPR051309">
    <property type="entry name" value="ABCF_ATPase"/>
</dbReference>
<evidence type="ECO:0000313" key="4">
    <source>
        <dbReference type="EMBL" id="EFU74405.1"/>
    </source>
</evidence>
<dbReference type="STRING" id="888064.HMPREF9088_0706"/>
<dbReference type="PROSITE" id="PS50893">
    <property type="entry name" value="ABC_TRANSPORTER_2"/>
    <property type="match status" value="2"/>
</dbReference>
<reference evidence="4 5" key="1">
    <citation type="submission" date="2010-12" db="EMBL/GenBank/DDBJ databases">
        <authorList>
            <person name="Muzny D."/>
            <person name="Qin X."/>
            <person name="Deng J."/>
            <person name="Jiang H."/>
            <person name="Liu Y."/>
            <person name="Qu J."/>
            <person name="Song X.-Z."/>
            <person name="Zhang L."/>
            <person name="Thornton R."/>
            <person name="Coyle M."/>
            <person name="Francisco L."/>
            <person name="Jackson L."/>
            <person name="Javaid M."/>
            <person name="Korchina V."/>
            <person name="Kovar C."/>
            <person name="Mata R."/>
            <person name="Mathew T."/>
            <person name="Ngo R."/>
            <person name="Nguyen L."/>
            <person name="Nguyen N."/>
            <person name="Okwuonu G."/>
            <person name="Ongeri F."/>
            <person name="Pham C."/>
            <person name="Simmons D."/>
            <person name="Wilczek-Boney K."/>
            <person name="Hale W."/>
            <person name="Jakkamsetti A."/>
            <person name="Pham P."/>
            <person name="Ruth R."/>
            <person name="San Lucas F."/>
            <person name="Warren J."/>
            <person name="Zhang J."/>
            <person name="Zhao Z."/>
            <person name="Zhou C."/>
            <person name="Zhu D."/>
            <person name="Lee S."/>
            <person name="Bess C."/>
            <person name="Blankenburg K."/>
            <person name="Forbes L."/>
            <person name="Fu Q."/>
            <person name="Gubbala S."/>
            <person name="Hirani K."/>
            <person name="Jayaseelan J.C."/>
            <person name="Lara F."/>
            <person name="Munidasa M."/>
            <person name="Palculict T."/>
            <person name="Patil S."/>
            <person name="Pu L.-L."/>
            <person name="Saada N."/>
            <person name="Tang L."/>
            <person name="Weissenberger G."/>
            <person name="Zhu Y."/>
            <person name="Hemphill L."/>
            <person name="Shang Y."/>
            <person name="Youmans B."/>
            <person name="Ayvaz T."/>
            <person name="Ross M."/>
            <person name="Santibanez J."/>
            <person name="Aqrawi P."/>
            <person name="Gross S."/>
            <person name="Joshi V."/>
            <person name="Fowler G."/>
            <person name="Nazareth L."/>
            <person name="Reid J."/>
            <person name="Worley K."/>
            <person name="Petrosino J."/>
            <person name="Highlander S."/>
            <person name="Gibbs R."/>
        </authorList>
    </citation>
    <scope>NUCLEOTIDE SEQUENCE [LARGE SCALE GENOMIC DNA]</scope>
    <source>
        <strain evidence="5">DSM 15952 / CCUG 50447 / LMG 22039 / TP 1.5</strain>
    </source>
</reference>
<dbReference type="EMBL" id="AEPV01000026">
    <property type="protein sequence ID" value="EFU74405.1"/>
    <property type="molecule type" value="Genomic_DNA"/>
</dbReference>
<dbReference type="EC" id="3.6.3.-" evidence="4"/>
<evidence type="ECO:0000313" key="5">
    <source>
        <dbReference type="Proteomes" id="UP000010296"/>
    </source>
</evidence>
<protein>
    <submittedName>
        <fullName evidence="4">ABC transporter, ATP-binding protein</fullName>
        <ecNumber evidence="4">3.6.3.-</ecNumber>
    </submittedName>
</protein>
<keyword evidence="2 4" id="KW-0067">ATP-binding</keyword>
<dbReference type="Proteomes" id="UP000010296">
    <property type="component" value="Unassembled WGS sequence"/>
</dbReference>
<dbReference type="Gene3D" id="3.40.50.300">
    <property type="entry name" value="P-loop containing nucleotide triphosphate hydrolases"/>
    <property type="match status" value="2"/>
</dbReference>
<comment type="caution">
    <text evidence="4">The sequence shown here is derived from an EMBL/GenBank/DDBJ whole genome shotgun (WGS) entry which is preliminary data.</text>
</comment>
<sequence length="512" mass="57507">MKGAVMLSLTTITQQFGDKILYESLDLQINKGEKVGLIGQNGAGKSTLIKIITGELIPDEGQVSMPKNCHLGYLDQYVEVDEQLTIFEFLKTAFKKELAIEAEITQCYTDYAESMDDRLLEKAGRLQTQLDQGTFYQMDTLIQEMASGLGLQVLGLDSPLGQLSGGQRSKVILAKLLLEKPDMLVLDEPTNHLDDTHVQWLTNFLQEFTGTFLVISHDRAFLDAITTHIADIEFGKLTKYTGNLTKALKQKEANRETYLRQYESQKKQIAKTEAYIRKYKAGSRSTMAKSREKQLAKVERLTPPSDAPKPQFHFPYQPIVSTLALATDQLVIGYERPLLEPIQLTIRYGETIAIRGFNGIGKSTLLKTLIGEIPALAGTFQFPANTKVNYFSQELSWESPLETPLQYLGRAFPKASVKELRRHLSQAGLVNQLAQEPLQLLSGGEQTKVKLAEMTMIPGNFLILDEPTNHIDHETKESLRESLANYPGTVIVVSHEQEFYEDFVERIIDIGK</sequence>
<keyword evidence="5" id="KW-1185">Reference proteome</keyword>
<dbReference type="Pfam" id="PF00005">
    <property type="entry name" value="ABC_tran"/>
    <property type="match status" value="2"/>
</dbReference>
<dbReference type="GO" id="GO:0005524">
    <property type="term" value="F:ATP binding"/>
    <property type="evidence" value="ECO:0007669"/>
    <property type="project" value="UniProtKB-KW"/>
</dbReference>
<dbReference type="PROSITE" id="PS00211">
    <property type="entry name" value="ABC_TRANSPORTER_1"/>
    <property type="match status" value="2"/>
</dbReference>
<dbReference type="SUPFAM" id="SSF52540">
    <property type="entry name" value="P-loop containing nucleoside triphosphate hydrolases"/>
    <property type="match status" value="2"/>
</dbReference>